<dbReference type="Gene3D" id="3.40.630.30">
    <property type="match status" value="1"/>
</dbReference>
<gene>
    <name evidence="2" type="ORF">DET52_102127</name>
</gene>
<proteinExistence type="predicted"/>
<dbReference type="OrthoDB" id="1118862at2"/>
<dbReference type="PROSITE" id="PS51186">
    <property type="entry name" value="GNAT"/>
    <property type="match status" value="1"/>
</dbReference>
<dbReference type="InterPro" id="IPR000182">
    <property type="entry name" value="GNAT_dom"/>
</dbReference>
<feature type="domain" description="N-acetyltransferase" evidence="1">
    <location>
        <begin position="1"/>
        <end position="172"/>
    </location>
</feature>
<accession>A0A4R6H6E3</accession>
<dbReference type="SUPFAM" id="SSF55729">
    <property type="entry name" value="Acyl-CoA N-acyltransferases (Nat)"/>
    <property type="match status" value="1"/>
</dbReference>
<dbReference type="AlphaFoldDB" id="A0A4R6H6E3"/>
<dbReference type="CDD" id="cd04301">
    <property type="entry name" value="NAT_SF"/>
    <property type="match status" value="1"/>
</dbReference>
<dbReference type="InterPro" id="IPR016181">
    <property type="entry name" value="Acyl_CoA_acyltransferase"/>
</dbReference>
<dbReference type="Pfam" id="PF00583">
    <property type="entry name" value="Acetyltransf_1"/>
    <property type="match status" value="1"/>
</dbReference>
<reference evidence="2 3" key="1">
    <citation type="submission" date="2019-03" db="EMBL/GenBank/DDBJ databases">
        <title>Freshwater and sediment microbial communities from various areas in North America, analyzing microbe dynamics in response to fracking.</title>
        <authorList>
            <person name="Lamendella R."/>
        </authorList>
    </citation>
    <scope>NUCLEOTIDE SEQUENCE [LARGE SCALE GENOMIC DNA]</scope>
    <source>
        <strain evidence="2 3">114D</strain>
    </source>
</reference>
<name>A0A4R6H6E3_9BACT</name>
<dbReference type="EMBL" id="SNWI01000002">
    <property type="protein sequence ID" value="TDO03792.1"/>
    <property type="molecule type" value="Genomic_DNA"/>
</dbReference>
<dbReference type="Proteomes" id="UP000294848">
    <property type="component" value="Unassembled WGS sequence"/>
</dbReference>
<evidence type="ECO:0000313" key="2">
    <source>
        <dbReference type="EMBL" id="TDO03792.1"/>
    </source>
</evidence>
<dbReference type="GO" id="GO:0016747">
    <property type="term" value="F:acyltransferase activity, transferring groups other than amino-acyl groups"/>
    <property type="evidence" value="ECO:0007669"/>
    <property type="project" value="InterPro"/>
</dbReference>
<evidence type="ECO:0000259" key="1">
    <source>
        <dbReference type="PROSITE" id="PS51186"/>
    </source>
</evidence>
<comment type="caution">
    <text evidence="2">The sequence shown here is derived from an EMBL/GenBank/DDBJ whole genome shotgun (WGS) entry which is preliminary data.</text>
</comment>
<sequence>MLLRKVSIVGLEAFVKGEEYGGFTYKPISEIRAKSYLANPHAQANDVVLYLLVKDNDLIAFRSVFPGYLPDENIRFAWLSGIWVHPEHRREGYSTHLLNEALNDWSGHLLSTNFAPAAHHLFEKSMHFKKVYQQEGARFYGGPKLSELLGHRFKKLAFLLPLADVAMSVLASLKRQFYCPKQQVNFQLIETEFPDDACYQLAEQLKRGLVFGRGREELEWIFEYPWISKTDNRWLHVYPFSSYAKEFQYFTLKILDSNELKGFMVCLLRDGHLKTVFNHLDEAGYAVVADYLKQLALVRQVQTLTVFDQHLVKALKAGRSPFVFHKKMSQYIYASFPVSCAAKKVQDGDGDFIFT</sequence>
<evidence type="ECO:0000313" key="3">
    <source>
        <dbReference type="Proteomes" id="UP000294848"/>
    </source>
</evidence>
<keyword evidence="2" id="KW-0808">Transferase</keyword>
<organism evidence="2 3">
    <name type="scientific">Sunxiuqinia elliptica</name>
    <dbReference type="NCBI Taxonomy" id="655355"/>
    <lineage>
        <taxon>Bacteria</taxon>
        <taxon>Pseudomonadati</taxon>
        <taxon>Bacteroidota</taxon>
        <taxon>Bacteroidia</taxon>
        <taxon>Marinilabiliales</taxon>
        <taxon>Prolixibacteraceae</taxon>
        <taxon>Sunxiuqinia</taxon>
    </lineage>
</organism>
<protein>
    <submittedName>
        <fullName evidence="2">Acetyltransferase (GNAT) family protein</fullName>
    </submittedName>
</protein>
<dbReference type="RefSeq" id="WP_133464147.1">
    <property type="nucleotide sequence ID" value="NZ_SNWI01000002.1"/>
</dbReference>